<dbReference type="Proteomes" id="UP000598227">
    <property type="component" value="Unassembled WGS sequence"/>
</dbReference>
<dbReference type="RefSeq" id="WP_192566762.1">
    <property type="nucleotide sequence ID" value="NZ_JACZEP010000003.1"/>
</dbReference>
<comment type="caution">
    <text evidence="1">The sequence shown here is derived from an EMBL/GenBank/DDBJ whole genome shotgun (WGS) entry which is preliminary data.</text>
</comment>
<protein>
    <submittedName>
        <fullName evidence="1">Uncharacterized protein</fullName>
    </submittedName>
</protein>
<dbReference type="Gene3D" id="3.20.20.80">
    <property type="entry name" value="Glycosidases"/>
    <property type="match status" value="1"/>
</dbReference>
<gene>
    <name evidence="1" type="ORF">IHE39_13095</name>
</gene>
<proteinExistence type="predicted"/>
<reference evidence="1 2" key="1">
    <citation type="submission" date="2020-09" db="EMBL/GenBank/DDBJ databases">
        <title>Draft Genome Sequence of Aminobacter carboxidus type strain DSM 1086, a soil Gram-negative carboxydobacterium.</title>
        <authorList>
            <person name="Turrini P."/>
            <person name="Tescari M."/>
            <person name="Artuso I."/>
            <person name="Lugli G.A."/>
            <person name="Frangipani E."/>
            <person name="Ventura M."/>
            <person name="Visca P."/>
        </authorList>
    </citation>
    <scope>NUCLEOTIDE SEQUENCE [LARGE SCALE GENOMIC DNA]</scope>
    <source>
        <strain evidence="1 2">DSM 1086</strain>
    </source>
</reference>
<evidence type="ECO:0000313" key="2">
    <source>
        <dbReference type="Proteomes" id="UP000598227"/>
    </source>
</evidence>
<accession>A0ABR9GNH8</accession>
<evidence type="ECO:0000313" key="1">
    <source>
        <dbReference type="EMBL" id="MBE1205228.1"/>
    </source>
</evidence>
<keyword evidence="2" id="KW-1185">Reference proteome</keyword>
<name>A0ABR9GNH8_9HYPH</name>
<sequence length="395" mass="43652">MQLSMWTYPWDIQDIGHDTVARELAERAGMNTISLATSYHAGRFLQPRSPRRKAYFPEDGTIYFQPTPKRWDGLAIQPKVADVISEGGDVLAELIRRRDGSGRKVSCWTVCLHNTRLGMLHPRAVTRNAFGDPNYYSLCPSNADARAYVRALIADISHRYRPDMIELETPTFMGFAHEYHHEKDGVGLMAEDDFLLSLCFCPSCLAGAAKAGVDGEAARRLVCEWINEACERATPSPRFPDFPARGLDTFAPWPQLHAYFAWRFEPVTSLVAELREVAHPATHVVVIDLKEGWLGGSDLASIGKACDGVILSAYGMEADQVPELLATGRRALGPDKFLGTCYRLYYPEMSGPDVLAAKVAPALAAEVDGINFYNYGLIPAARLDWIGAAIGRSNV</sequence>
<organism evidence="1 2">
    <name type="scientific">Aminobacter carboxidus</name>
    <dbReference type="NCBI Taxonomy" id="376165"/>
    <lineage>
        <taxon>Bacteria</taxon>
        <taxon>Pseudomonadati</taxon>
        <taxon>Pseudomonadota</taxon>
        <taxon>Alphaproteobacteria</taxon>
        <taxon>Hyphomicrobiales</taxon>
        <taxon>Phyllobacteriaceae</taxon>
        <taxon>Aminobacter</taxon>
    </lineage>
</organism>
<dbReference type="EMBL" id="JACZEP010000003">
    <property type="protein sequence ID" value="MBE1205228.1"/>
    <property type="molecule type" value="Genomic_DNA"/>
</dbReference>